<evidence type="ECO:0000313" key="1">
    <source>
        <dbReference type="EMBL" id="KFA93010.1"/>
    </source>
</evidence>
<dbReference type="EMBL" id="JPMI01000075">
    <property type="protein sequence ID" value="KFA93010.1"/>
    <property type="molecule type" value="Genomic_DNA"/>
</dbReference>
<reference evidence="1 2" key="1">
    <citation type="submission" date="2014-07" db="EMBL/GenBank/DDBJ databases">
        <title>Draft Genome Sequence of Gephyronic Acid Producer, Cystobacter violaceus Strain Cb vi76.</title>
        <authorList>
            <person name="Stevens D.C."/>
            <person name="Young J."/>
            <person name="Carmichael R."/>
            <person name="Tan J."/>
            <person name="Taylor R.E."/>
        </authorList>
    </citation>
    <scope>NUCLEOTIDE SEQUENCE [LARGE SCALE GENOMIC DNA]</scope>
    <source>
        <strain evidence="1 2">Cb vi76</strain>
    </source>
</reference>
<dbReference type="AlphaFoldDB" id="A0A084SX25"/>
<organism evidence="1 2">
    <name type="scientific">Archangium violaceum Cb vi76</name>
    <dbReference type="NCBI Taxonomy" id="1406225"/>
    <lineage>
        <taxon>Bacteria</taxon>
        <taxon>Pseudomonadati</taxon>
        <taxon>Myxococcota</taxon>
        <taxon>Myxococcia</taxon>
        <taxon>Myxococcales</taxon>
        <taxon>Cystobacterineae</taxon>
        <taxon>Archangiaceae</taxon>
        <taxon>Archangium</taxon>
    </lineage>
</organism>
<protein>
    <submittedName>
        <fullName evidence="1">Uncharacterized protein</fullName>
    </submittedName>
</protein>
<dbReference type="Proteomes" id="UP000028547">
    <property type="component" value="Unassembled WGS sequence"/>
</dbReference>
<sequence>MVGVGEPVRWSRLAGAHAAPVCPAFYLGRVEEVMEHEVLATVWERPSGREASVTLSVQEQLKGQRPAPGSLLRLWTWLELPGEGEQVPRLEVVVESSRLDAPGRQRLRELVETLRHEVWERGEHDS</sequence>
<name>A0A084SX25_9BACT</name>
<comment type="caution">
    <text evidence="1">The sequence shown here is derived from an EMBL/GenBank/DDBJ whole genome shotgun (WGS) entry which is preliminary data.</text>
</comment>
<gene>
    <name evidence="1" type="ORF">Q664_12070</name>
</gene>
<accession>A0A084SX25</accession>
<proteinExistence type="predicted"/>
<evidence type="ECO:0000313" key="2">
    <source>
        <dbReference type="Proteomes" id="UP000028547"/>
    </source>
</evidence>